<name>A0ABV2G9W8_9BACL</name>
<protein>
    <submittedName>
        <fullName evidence="4">Small lipoprotein YifL</fullName>
    </submittedName>
</protein>
<feature type="compositionally biased region" description="Basic and acidic residues" evidence="2">
    <location>
        <begin position="27"/>
        <end position="39"/>
    </location>
</feature>
<keyword evidence="5" id="KW-1185">Reference proteome</keyword>
<reference evidence="4 5" key="1">
    <citation type="submission" date="2024-06" db="EMBL/GenBank/DDBJ databases">
        <title>Genomic Encyclopedia of Type Strains, Phase IV (KMG-IV): sequencing the most valuable type-strain genomes for metagenomic binning, comparative biology and taxonomic classification.</title>
        <authorList>
            <person name="Goeker M."/>
        </authorList>
    </citation>
    <scope>NUCLEOTIDE SEQUENCE [LARGE SCALE GENOMIC DNA]</scope>
    <source>
        <strain evidence="4 5">DSM 26128</strain>
    </source>
</reference>
<feature type="region of interest" description="Disordered" evidence="2">
    <location>
        <begin position="27"/>
        <end position="60"/>
    </location>
</feature>
<proteinExistence type="predicted"/>
<gene>
    <name evidence="4" type="ORF">ABID49_000926</name>
</gene>
<evidence type="ECO:0000313" key="5">
    <source>
        <dbReference type="Proteomes" id="UP001549099"/>
    </source>
</evidence>
<organism evidence="4 5">
    <name type="scientific">Bhargavaea ullalensis</name>
    <dbReference type="NCBI Taxonomy" id="1265685"/>
    <lineage>
        <taxon>Bacteria</taxon>
        <taxon>Bacillati</taxon>
        <taxon>Bacillota</taxon>
        <taxon>Bacilli</taxon>
        <taxon>Bacillales</taxon>
        <taxon>Caryophanaceae</taxon>
        <taxon>Bhargavaea</taxon>
    </lineage>
</organism>
<comment type="caution">
    <text evidence="4">The sequence shown here is derived from an EMBL/GenBank/DDBJ whole genome shotgun (WGS) entry which is preliminary data.</text>
</comment>
<keyword evidence="1 3" id="KW-0732">Signal</keyword>
<dbReference type="RefSeq" id="WP_354195812.1">
    <property type="nucleotide sequence ID" value="NZ_JBEPLW010000003.1"/>
</dbReference>
<accession>A0ABV2G9W8</accession>
<dbReference type="PROSITE" id="PS51257">
    <property type="entry name" value="PROKAR_LIPOPROTEIN"/>
    <property type="match status" value="1"/>
</dbReference>
<feature type="signal peptide" evidence="3">
    <location>
        <begin position="1"/>
        <end position="22"/>
    </location>
</feature>
<evidence type="ECO:0000313" key="4">
    <source>
        <dbReference type="EMBL" id="MET3575042.1"/>
    </source>
</evidence>
<evidence type="ECO:0000256" key="3">
    <source>
        <dbReference type="SAM" id="SignalP"/>
    </source>
</evidence>
<evidence type="ECO:0000256" key="2">
    <source>
        <dbReference type="SAM" id="MobiDB-lite"/>
    </source>
</evidence>
<keyword evidence="4" id="KW-0449">Lipoprotein</keyword>
<dbReference type="InterPro" id="IPR029050">
    <property type="entry name" value="Immunoprotect_excell_Ig-like"/>
</dbReference>
<feature type="chain" id="PRO_5045217285" evidence="3">
    <location>
        <begin position="23"/>
        <end position="206"/>
    </location>
</feature>
<evidence type="ECO:0000256" key="1">
    <source>
        <dbReference type="ARBA" id="ARBA00022729"/>
    </source>
</evidence>
<feature type="compositionally biased region" description="Acidic residues" evidence="2">
    <location>
        <begin position="49"/>
        <end position="60"/>
    </location>
</feature>
<sequence>MMKKWSMALVVLLLAAGLAACGSDHKMKQSDEEKVEPKTGENQAASEVESGEADPEEQEDPWTYYEEAKHEETWNDLKFKIEKVAVSDEMPGMDDEGNEVIKSAVGVKFIIENTSADKVYSTYPDQATLVTSTGEQVDADMLFSDSLGGEIHEGVIKDGGVYFYLERGAASEISWIKLNWNSSYEDPAGNYDNDEYHEHSVKIDLK</sequence>
<dbReference type="Gene3D" id="2.60.40.1240">
    <property type="match status" value="1"/>
</dbReference>
<dbReference type="Proteomes" id="UP001549099">
    <property type="component" value="Unassembled WGS sequence"/>
</dbReference>
<dbReference type="EMBL" id="JBEPLW010000003">
    <property type="protein sequence ID" value="MET3575042.1"/>
    <property type="molecule type" value="Genomic_DNA"/>
</dbReference>